<accession>U2CCB6</accession>
<dbReference type="Proteomes" id="UP000016496">
    <property type="component" value="Unassembled WGS sequence"/>
</dbReference>
<protein>
    <submittedName>
        <fullName evidence="1">Uncharacterized protein</fullName>
    </submittedName>
</protein>
<proteinExistence type="predicted"/>
<evidence type="ECO:0000313" key="1">
    <source>
        <dbReference type="EMBL" id="ERI81653.1"/>
    </source>
</evidence>
<dbReference type="AlphaFoldDB" id="U2CCB6"/>
<sequence length="39" mass="4530">MCYVFCRNNWGENIIFLTLPVNSMKTKLLLRISVAAKKI</sequence>
<evidence type="ECO:0000313" key="2">
    <source>
        <dbReference type="Proteomes" id="UP000016496"/>
    </source>
</evidence>
<name>U2CCB6_9BACE</name>
<dbReference type="EMBL" id="AWSV01000155">
    <property type="protein sequence ID" value="ERI81653.1"/>
    <property type="molecule type" value="Genomic_DNA"/>
</dbReference>
<organism evidence="1 2">
    <name type="scientific">Bacteroides pyogenes F0041</name>
    <dbReference type="NCBI Taxonomy" id="1321819"/>
    <lineage>
        <taxon>Bacteria</taxon>
        <taxon>Pseudomonadati</taxon>
        <taxon>Bacteroidota</taxon>
        <taxon>Bacteroidia</taxon>
        <taxon>Bacteroidales</taxon>
        <taxon>Bacteroidaceae</taxon>
        <taxon>Bacteroides</taxon>
    </lineage>
</organism>
<gene>
    <name evidence="1" type="ORF">HMPREF1981_03042</name>
</gene>
<comment type="caution">
    <text evidence="1">The sequence shown here is derived from an EMBL/GenBank/DDBJ whole genome shotgun (WGS) entry which is preliminary data.</text>
</comment>
<reference evidence="1 2" key="1">
    <citation type="submission" date="2013-08" db="EMBL/GenBank/DDBJ databases">
        <authorList>
            <person name="Weinstock G."/>
            <person name="Sodergren E."/>
            <person name="Wylie T."/>
            <person name="Fulton L."/>
            <person name="Fulton R."/>
            <person name="Fronick C."/>
            <person name="O'Laughlin M."/>
            <person name="Godfrey J."/>
            <person name="Miner T."/>
            <person name="Herter B."/>
            <person name="Appelbaum E."/>
            <person name="Cordes M."/>
            <person name="Lek S."/>
            <person name="Wollam A."/>
            <person name="Pepin K.H."/>
            <person name="Palsikar V.B."/>
            <person name="Mitreva M."/>
            <person name="Wilson R.K."/>
        </authorList>
    </citation>
    <scope>NUCLEOTIDE SEQUENCE [LARGE SCALE GENOMIC DNA]</scope>
    <source>
        <strain evidence="1 2">F0041</strain>
    </source>
</reference>
<dbReference type="HOGENOM" id="CLU_3304998_0_0_10"/>